<dbReference type="STRING" id="229205.SAMN05444372_11928"/>
<reference evidence="2" key="1">
    <citation type="submission" date="2016-11" db="EMBL/GenBank/DDBJ databases">
        <authorList>
            <person name="Varghese N."/>
            <person name="Submissions S."/>
        </authorList>
    </citation>
    <scope>NUCLEOTIDE SEQUENCE [LARGE SCALE GENOMIC DNA]</scope>
    <source>
        <strain evidence="2">DSM 17659</strain>
    </source>
</reference>
<dbReference type="Proteomes" id="UP000184020">
    <property type="component" value="Unassembled WGS sequence"/>
</dbReference>
<name>A0A1M5QTM0_9FLAO</name>
<dbReference type="RefSeq" id="WP_073022031.1">
    <property type="nucleotide sequence ID" value="NZ_FQWF01000019.1"/>
</dbReference>
<keyword evidence="2" id="KW-1185">Reference proteome</keyword>
<accession>A0A1M5QTM0</accession>
<proteinExistence type="predicted"/>
<dbReference type="OrthoDB" id="1441055at2"/>
<protein>
    <submittedName>
        <fullName evidence="1">Uncharacterized protein</fullName>
    </submittedName>
</protein>
<evidence type="ECO:0000313" key="2">
    <source>
        <dbReference type="Proteomes" id="UP000184020"/>
    </source>
</evidence>
<gene>
    <name evidence="1" type="ORF">SAMN05444372_11928</name>
</gene>
<dbReference type="AlphaFoldDB" id="A0A1M5QTM0"/>
<sequence length="98" mass="11427">MKIKDATELKNKNLHLIGQKFRGGTIDEIIIRPKSDEELDVFMKSYIRSMNAEKSLLPFFKSDLHVFAVFEKDKIRTSSVILMTEIENLLNEKLDIKK</sequence>
<dbReference type="EMBL" id="FQWF01000019">
    <property type="protein sequence ID" value="SHH17271.1"/>
    <property type="molecule type" value="Genomic_DNA"/>
</dbReference>
<evidence type="ECO:0000313" key="1">
    <source>
        <dbReference type="EMBL" id="SHH17271.1"/>
    </source>
</evidence>
<organism evidence="1 2">
    <name type="scientific">Flavobacterium micromati</name>
    <dbReference type="NCBI Taxonomy" id="229205"/>
    <lineage>
        <taxon>Bacteria</taxon>
        <taxon>Pseudomonadati</taxon>
        <taxon>Bacteroidota</taxon>
        <taxon>Flavobacteriia</taxon>
        <taxon>Flavobacteriales</taxon>
        <taxon>Flavobacteriaceae</taxon>
        <taxon>Flavobacterium</taxon>
    </lineage>
</organism>